<evidence type="ECO:0000313" key="1">
    <source>
        <dbReference type="EMBL" id="MEL1263558.1"/>
    </source>
</evidence>
<comment type="caution">
    <text evidence="1">The sequence shown here is derived from an EMBL/GenBank/DDBJ whole genome shotgun (WGS) entry which is preliminary data.</text>
</comment>
<dbReference type="SUPFAM" id="SSF144064">
    <property type="entry name" value="Heme iron utilization protein-like"/>
    <property type="match status" value="1"/>
</dbReference>
<dbReference type="RefSeq" id="WP_341724760.1">
    <property type="nucleotide sequence ID" value="NZ_JBBWWT010000002.1"/>
</dbReference>
<gene>
    <name evidence="1" type="ORF">AAD027_04110</name>
</gene>
<name>A0ABU9IX67_9GAMM</name>
<accession>A0ABU9IX67</accession>
<organism evidence="1 2">
    <name type="scientific">Pseudoxanthomonas putridarboris</name>
    <dbReference type="NCBI Taxonomy" id="752605"/>
    <lineage>
        <taxon>Bacteria</taxon>
        <taxon>Pseudomonadati</taxon>
        <taxon>Pseudomonadota</taxon>
        <taxon>Gammaproteobacteria</taxon>
        <taxon>Lysobacterales</taxon>
        <taxon>Lysobacteraceae</taxon>
        <taxon>Pseudoxanthomonas</taxon>
    </lineage>
</organism>
<dbReference type="EMBL" id="JBBWWT010000002">
    <property type="protein sequence ID" value="MEL1263558.1"/>
    <property type="molecule type" value="Genomic_DNA"/>
</dbReference>
<dbReference type="Proteomes" id="UP001459204">
    <property type="component" value="Unassembled WGS sequence"/>
</dbReference>
<reference evidence="1 2" key="1">
    <citation type="submission" date="2024-04" db="EMBL/GenBank/DDBJ databases">
        <title>Draft genome sequence of Pseudoxanthomonas putridarboris WD12.</title>
        <authorList>
            <person name="Oh J."/>
        </authorList>
    </citation>
    <scope>NUCLEOTIDE SEQUENCE [LARGE SCALE GENOMIC DNA]</scope>
    <source>
        <strain evidence="1 2">WD12</strain>
    </source>
</reference>
<proteinExistence type="predicted"/>
<protein>
    <submittedName>
        <fullName evidence="1">Hemin transport protein</fullName>
    </submittedName>
</protein>
<keyword evidence="2" id="KW-1185">Reference proteome</keyword>
<sequence>MAGVLGHPGSMRLHQAGMLPTSRQLAGLGTVLCLYRTQHGSELAGWHQAVRVEACTGVDSDGLNESLLFFDAEDRCCWRLFLLPDSDFVAWDRLLGSLPARSESACGSLGERLWRRLAGRLLSGQWRACALRLHAVPQEHNVQARVSPSLAASLATVSPLGVATARRIALAEGAEADTSIDDCCCAGSHFPAGPRVDAKGAGDDNAIPLVRLK</sequence>
<evidence type="ECO:0000313" key="2">
    <source>
        <dbReference type="Proteomes" id="UP001459204"/>
    </source>
</evidence>